<gene>
    <name evidence="1" type="ORF">SAMN05444123_11282</name>
</gene>
<dbReference type="Gene3D" id="3.30.1330.70">
    <property type="entry name" value="Holliday junction resolvase RusA"/>
    <property type="match status" value="1"/>
</dbReference>
<organism evidence="1 2">
    <name type="scientific">Rhodopseudomonas pseudopalustris</name>
    <dbReference type="NCBI Taxonomy" id="1513892"/>
    <lineage>
        <taxon>Bacteria</taxon>
        <taxon>Pseudomonadati</taxon>
        <taxon>Pseudomonadota</taxon>
        <taxon>Alphaproteobacteria</taxon>
        <taxon>Hyphomicrobiales</taxon>
        <taxon>Nitrobacteraceae</taxon>
        <taxon>Rhodopseudomonas</taxon>
    </lineage>
</organism>
<dbReference type="RefSeq" id="WP_092685912.1">
    <property type="nucleotide sequence ID" value="NZ_FODT01000012.1"/>
</dbReference>
<evidence type="ECO:0000313" key="2">
    <source>
        <dbReference type="Proteomes" id="UP000199615"/>
    </source>
</evidence>
<accession>A0A1H8WGW2</accession>
<keyword evidence="1" id="KW-0378">Hydrolase</keyword>
<evidence type="ECO:0000313" key="1">
    <source>
        <dbReference type="EMBL" id="SEP26866.1"/>
    </source>
</evidence>
<keyword evidence="1" id="KW-0255">Endonuclease</keyword>
<dbReference type="SUPFAM" id="SSF103084">
    <property type="entry name" value="Holliday junction resolvase RusA"/>
    <property type="match status" value="1"/>
</dbReference>
<reference evidence="2" key="1">
    <citation type="submission" date="2016-10" db="EMBL/GenBank/DDBJ databases">
        <authorList>
            <person name="Varghese N."/>
            <person name="Submissions S."/>
        </authorList>
    </citation>
    <scope>NUCLEOTIDE SEQUENCE [LARGE SCALE GENOMIC DNA]</scope>
    <source>
        <strain evidence="2">DSM 123</strain>
    </source>
</reference>
<dbReference type="EMBL" id="FODT01000012">
    <property type="protein sequence ID" value="SEP26866.1"/>
    <property type="molecule type" value="Genomic_DNA"/>
</dbReference>
<proteinExistence type="predicted"/>
<dbReference type="Proteomes" id="UP000199615">
    <property type="component" value="Unassembled WGS sequence"/>
</dbReference>
<sequence length="141" mass="15866">MIYFELAGAPRGKERVKQARDGHSYTPERTVTFEGRLAYAAQLAMGDRPPFEGPLRLEVTMHMPIPASKPKAWRSAALRGDIRPTVKPDWDNGGKLTDALNLIVWIDDKQIVSGHVEKWYSDRPRTEVRVTPINPAEGIFA</sequence>
<dbReference type="GO" id="GO:0004519">
    <property type="term" value="F:endonuclease activity"/>
    <property type="evidence" value="ECO:0007669"/>
    <property type="project" value="UniProtKB-KW"/>
</dbReference>
<keyword evidence="1" id="KW-0540">Nuclease</keyword>
<dbReference type="GO" id="GO:0006281">
    <property type="term" value="P:DNA repair"/>
    <property type="evidence" value="ECO:0007669"/>
    <property type="project" value="InterPro"/>
</dbReference>
<protein>
    <submittedName>
        <fullName evidence="1">Holliday junction resolvase RusA (Prophage-encoded endonuclease)</fullName>
    </submittedName>
</protein>
<dbReference type="InterPro" id="IPR008822">
    <property type="entry name" value="Endonuclease_RusA-like"/>
</dbReference>
<dbReference type="AlphaFoldDB" id="A0A1H8WGW2"/>
<keyword evidence="2" id="KW-1185">Reference proteome</keyword>
<dbReference type="InterPro" id="IPR036614">
    <property type="entry name" value="RusA-like_sf"/>
</dbReference>
<dbReference type="GO" id="GO:0006310">
    <property type="term" value="P:DNA recombination"/>
    <property type="evidence" value="ECO:0007669"/>
    <property type="project" value="InterPro"/>
</dbReference>
<name>A0A1H8WGW2_9BRAD</name>
<dbReference type="OrthoDB" id="5114842at2"/>
<dbReference type="GO" id="GO:0000287">
    <property type="term" value="F:magnesium ion binding"/>
    <property type="evidence" value="ECO:0007669"/>
    <property type="project" value="InterPro"/>
</dbReference>
<dbReference type="Pfam" id="PF05866">
    <property type="entry name" value="RusA"/>
    <property type="match status" value="1"/>
</dbReference>